<dbReference type="AlphaFoldDB" id="A0A1I6IJB3"/>
<dbReference type="InterPro" id="IPR011008">
    <property type="entry name" value="Dimeric_a/b-barrel"/>
</dbReference>
<name>A0A1I6IJB3_9EURY</name>
<evidence type="ECO:0008006" key="3">
    <source>
        <dbReference type="Google" id="ProtNLM"/>
    </source>
</evidence>
<dbReference type="Proteomes" id="UP000198531">
    <property type="component" value="Unassembled WGS sequence"/>
</dbReference>
<dbReference type="SUPFAM" id="SSF54909">
    <property type="entry name" value="Dimeric alpha+beta barrel"/>
    <property type="match status" value="1"/>
</dbReference>
<proteinExistence type="predicted"/>
<accession>A0A1I6IJB3</accession>
<protein>
    <recommendedName>
        <fullName evidence="3">NIPSNAP protein</fullName>
    </recommendedName>
</protein>
<evidence type="ECO:0000313" key="2">
    <source>
        <dbReference type="Proteomes" id="UP000198531"/>
    </source>
</evidence>
<evidence type="ECO:0000313" key="1">
    <source>
        <dbReference type="EMBL" id="SFR66764.1"/>
    </source>
</evidence>
<gene>
    <name evidence="1" type="ORF">SAMN04487947_3347</name>
</gene>
<keyword evidence="2" id="KW-1185">Reference proteome</keyword>
<dbReference type="OrthoDB" id="330979at2157"/>
<organism evidence="1 2">
    <name type="scientific">Halogeometricum rufum</name>
    <dbReference type="NCBI Taxonomy" id="553469"/>
    <lineage>
        <taxon>Archaea</taxon>
        <taxon>Methanobacteriati</taxon>
        <taxon>Methanobacteriota</taxon>
        <taxon>Stenosarchaea group</taxon>
        <taxon>Halobacteria</taxon>
        <taxon>Halobacteriales</taxon>
        <taxon>Haloferacaceae</taxon>
        <taxon>Halogeometricum</taxon>
    </lineage>
</organism>
<dbReference type="STRING" id="553469.SAMN04487947_3347"/>
<dbReference type="EMBL" id="FOYT01000003">
    <property type="protein sequence ID" value="SFR66764.1"/>
    <property type="molecule type" value="Genomic_DNA"/>
</dbReference>
<sequence>MTTHERYVYEVTYDVVDPHREEYETWLPETTEQWILTPTVAGFSSEQSVTDESPEMRLRLEFETLADWLVFVESDPFTHRLEQLQDMTDTLTTHLWKPTAISLNPTADGGVSMAAHTSGVHDD</sequence>
<reference evidence="2" key="1">
    <citation type="submission" date="2016-10" db="EMBL/GenBank/DDBJ databases">
        <authorList>
            <person name="Varghese N."/>
            <person name="Submissions S."/>
        </authorList>
    </citation>
    <scope>NUCLEOTIDE SEQUENCE [LARGE SCALE GENOMIC DNA]</scope>
    <source>
        <strain evidence="2">CGMCC 1.7736</strain>
    </source>
</reference>